<dbReference type="InterPro" id="IPR006680">
    <property type="entry name" value="Amidohydro-rel"/>
</dbReference>
<evidence type="ECO:0000256" key="1">
    <source>
        <dbReference type="ARBA" id="ARBA00023239"/>
    </source>
</evidence>
<dbReference type="PANTHER" id="PTHR21240:SF28">
    <property type="entry name" value="ISO-OROTATE DECARBOXYLASE (EUROFUNG)"/>
    <property type="match status" value="1"/>
</dbReference>
<evidence type="ECO:0000313" key="3">
    <source>
        <dbReference type="EMBL" id="OAA92260.1"/>
    </source>
</evidence>
<dbReference type="AlphaFoldDB" id="A0A170NLS1"/>
<dbReference type="EMBL" id="LROR01000028">
    <property type="protein sequence ID" value="OBR97279.1"/>
    <property type="molecule type" value="Genomic_DNA"/>
</dbReference>
<dbReference type="InterPro" id="IPR032466">
    <property type="entry name" value="Metal_Hydrolase"/>
</dbReference>
<dbReference type="EMBL" id="LITQ01000021">
    <property type="protein sequence ID" value="OAA92260.1"/>
    <property type="molecule type" value="Genomic_DNA"/>
</dbReference>
<reference evidence="3 5" key="1">
    <citation type="journal article" date="2015" name="Biotechnol. Bioeng.">
        <title>Genome sequence and phenotypic characterization of Caulobacter segnis.</title>
        <authorList>
            <person name="Patel S."/>
            <person name="Fletcher B."/>
            <person name="Scott D.C."/>
            <person name="Ely B."/>
        </authorList>
    </citation>
    <scope>NUCLEOTIDE SEQUENCE [LARGE SCALE GENOMIC DNA]</scope>
    <source>
        <strain evidence="3 5">PS02</strain>
    </source>
</reference>
<reference evidence="4 6" key="2">
    <citation type="journal article" date="2016" name="Front. Microbiol.">
        <title>Industrial Acetogenic Biocatalysts: A Comparative Metabolic and Genomic Analysis.</title>
        <authorList>
            <person name="Bengelsdorf F."/>
            <person name="Poehlein A."/>
            <person name="Sonja S."/>
            <person name="Erz C."/>
            <person name="Hummel T."/>
            <person name="Hoffmeister S."/>
            <person name="Daniel R."/>
            <person name="Durre P."/>
        </authorList>
    </citation>
    <scope>NUCLEOTIDE SEQUENCE [LARGE SCALE GENOMIC DNA]</scope>
    <source>
        <strain evidence="4 6">PTA-10522</strain>
    </source>
</reference>
<dbReference type="GO" id="GO:0016831">
    <property type="term" value="F:carboxy-lyase activity"/>
    <property type="evidence" value="ECO:0007669"/>
    <property type="project" value="InterPro"/>
</dbReference>
<dbReference type="Gene3D" id="3.20.20.140">
    <property type="entry name" value="Metal-dependent hydrolases"/>
    <property type="match status" value="1"/>
</dbReference>
<protein>
    <submittedName>
        <fullName evidence="3">Amidohydrolase</fullName>
    </submittedName>
</protein>
<sequence length="261" mass="28935">MKMIIDSHEHVMLPTEKQIKMMDEAKVDLTILFATSIHPEGAKTVDEIKNGILALNNILVGNTNSLESRKIINKELASVVKNNPKRFKGFGSVPVGISEDETSYFIENQIVKNNFIGIGEFTLASGCINLLKNVFNSMNNFKPMPIWIHTFSPLTLSDIKGIANLAKASPNIPVILGHMGGLNWLDTIEIAKEINNIYLDTSAVYATIALRLAVEELPERVLFSSDAPWGNPLASRTMIEAVIKDNHKKQLVLGENILRLM</sequence>
<dbReference type="Proteomes" id="UP000077384">
    <property type="component" value="Unassembled WGS sequence"/>
</dbReference>
<proteinExistence type="predicted"/>
<organism evidence="3 5">
    <name type="scientific">Clostridium coskatii</name>
    <dbReference type="NCBI Taxonomy" id="1705578"/>
    <lineage>
        <taxon>Bacteria</taxon>
        <taxon>Bacillati</taxon>
        <taxon>Bacillota</taxon>
        <taxon>Clostridia</taxon>
        <taxon>Eubacteriales</taxon>
        <taxon>Clostridiaceae</taxon>
        <taxon>Clostridium</taxon>
    </lineage>
</organism>
<keyword evidence="1" id="KW-0456">Lyase</keyword>
<evidence type="ECO:0000313" key="5">
    <source>
        <dbReference type="Proteomes" id="UP000077384"/>
    </source>
</evidence>
<dbReference type="GO" id="GO:0016787">
    <property type="term" value="F:hydrolase activity"/>
    <property type="evidence" value="ECO:0007669"/>
    <property type="project" value="UniProtKB-KW"/>
</dbReference>
<evidence type="ECO:0000313" key="4">
    <source>
        <dbReference type="EMBL" id="OBR97279.1"/>
    </source>
</evidence>
<dbReference type="SUPFAM" id="SSF51556">
    <property type="entry name" value="Metallo-dependent hydrolases"/>
    <property type="match status" value="1"/>
</dbReference>
<name>A0A170NLS1_9CLOT</name>
<dbReference type="Pfam" id="PF04909">
    <property type="entry name" value="Amidohydro_2"/>
    <property type="match status" value="1"/>
</dbReference>
<dbReference type="RefSeq" id="WP_343217887.1">
    <property type="nucleotide sequence ID" value="NZ_LITQ01000021.1"/>
</dbReference>
<dbReference type="InterPro" id="IPR032465">
    <property type="entry name" value="ACMSD"/>
</dbReference>
<keyword evidence="3" id="KW-0378">Hydrolase</keyword>
<accession>A0A170NLS1</accession>
<gene>
    <name evidence="4" type="ORF">CLCOS_05850</name>
    <name evidence="3" type="ORF">WX73_01076</name>
</gene>
<dbReference type="PATRIC" id="fig|1705578.3.peg.1469"/>
<evidence type="ECO:0000313" key="6">
    <source>
        <dbReference type="Proteomes" id="UP000093694"/>
    </source>
</evidence>
<comment type="caution">
    <text evidence="3">The sequence shown here is derived from an EMBL/GenBank/DDBJ whole genome shotgun (WGS) entry which is preliminary data.</text>
</comment>
<dbReference type="PANTHER" id="PTHR21240">
    <property type="entry name" value="2-AMINO-3-CARBOXYLMUCONATE-6-SEMIALDEHYDE DECARBOXYLASE"/>
    <property type="match status" value="1"/>
</dbReference>
<feature type="domain" description="Amidohydrolase-related" evidence="2">
    <location>
        <begin position="157"/>
        <end position="260"/>
    </location>
</feature>
<keyword evidence="6" id="KW-1185">Reference proteome</keyword>
<evidence type="ECO:0000259" key="2">
    <source>
        <dbReference type="Pfam" id="PF04909"/>
    </source>
</evidence>
<dbReference type="GO" id="GO:0019748">
    <property type="term" value="P:secondary metabolic process"/>
    <property type="evidence" value="ECO:0007669"/>
    <property type="project" value="TreeGrafter"/>
</dbReference>
<dbReference type="GO" id="GO:0005737">
    <property type="term" value="C:cytoplasm"/>
    <property type="evidence" value="ECO:0007669"/>
    <property type="project" value="TreeGrafter"/>
</dbReference>
<dbReference type="Proteomes" id="UP000093694">
    <property type="component" value="Unassembled WGS sequence"/>
</dbReference>